<evidence type="ECO:0000256" key="2">
    <source>
        <dbReference type="ARBA" id="ARBA00022801"/>
    </source>
</evidence>
<feature type="domain" description="Helicase C-terminal" evidence="6">
    <location>
        <begin position="342"/>
        <end position="491"/>
    </location>
</feature>
<name>S6D2K7_9EURY</name>
<dbReference type="InterPro" id="IPR014001">
    <property type="entry name" value="Helicase_ATP-bd"/>
</dbReference>
<proteinExistence type="predicted"/>
<feature type="domain" description="Helicase ATP-binding" evidence="5">
    <location>
        <begin position="77"/>
        <end position="247"/>
    </location>
</feature>
<evidence type="ECO:0000259" key="6">
    <source>
        <dbReference type="PROSITE" id="PS51194"/>
    </source>
</evidence>
<dbReference type="PATRIC" id="fig|1033806.12.peg.2916"/>
<evidence type="ECO:0000259" key="5">
    <source>
        <dbReference type="PROSITE" id="PS51192"/>
    </source>
</evidence>
<dbReference type="PROSITE" id="PS51194">
    <property type="entry name" value="HELICASE_CTER"/>
    <property type="match status" value="1"/>
</dbReference>
<evidence type="ECO:0000313" key="7">
    <source>
        <dbReference type="EMBL" id="CCQ35028.1"/>
    </source>
</evidence>
<dbReference type="SMART" id="SM00490">
    <property type="entry name" value="HELICc"/>
    <property type="match status" value="1"/>
</dbReference>
<reference evidence="7 8" key="1">
    <citation type="journal article" date="2014" name="Environ. Microbiol.">
        <title>Halorhabdus tiamatea: proteogenomics and glycosidase activity measurements identify the first cultivated euryarchaeon from a deep-sea anoxic brine lake as potential polysaccharide degrader.</title>
        <authorList>
            <person name="Werner J."/>
            <person name="Ferrer M."/>
            <person name="Michel G."/>
            <person name="Mann A.J."/>
            <person name="Huang S."/>
            <person name="Juarez S."/>
            <person name="Ciordia S."/>
            <person name="Albar J.P."/>
            <person name="Alcaide M."/>
            <person name="La Cono V."/>
            <person name="Yakimov M.M."/>
            <person name="Antunes A."/>
            <person name="Taborda M."/>
            <person name="Da Costa M.S."/>
            <person name="Amann R.I."/>
            <person name="Gloeckner F.O."/>
            <person name="Golyshina O.V."/>
            <person name="Golyshin P.N."/>
            <person name="Teeling H."/>
        </authorList>
    </citation>
    <scope>NUCLEOTIDE SEQUENCE [LARGE SCALE GENOMIC DNA]</scope>
    <source>
        <strain evidence="7">Type strain: SARL4B</strain>
        <plasmid evidence="7 8">pHTIA</plasmid>
    </source>
</reference>
<protein>
    <submittedName>
        <fullName evidence="7">Type III restriction protein res subunit</fullName>
    </submittedName>
</protein>
<dbReference type="AlphaFoldDB" id="S6D2K7"/>
<keyword evidence="7" id="KW-0614">Plasmid</keyword>
<keyword evidence="2" id="KW-0378">Hydrolase</keyword>
<dbReference type="PANTHER" id="PTHR11274">
    <property type="entry name" value="RAD25/XP-B DNA REPAIR HELICASE"/>
    <property type="match status" value="1"/>
</dbReference>
<dbReference type="GO" id="GO:0004386">
    <property type="term" value="F:helicase activity"/>
    <property type="evidence" value="ECO:0007669"/>
    <property type="project" value="UniProtKB-KW"/>
</dbReference>
<dbReference type="Gene3D" id="3.40.50.300">
    <property type="entry name" value="P-loop containing nucleotide triphosphate hydrolases"/>
    <property type="match status" value="2"/>
</dbReference>
<sequence length="532" mass="59624">MTGDGHCCLVSLRTIHRILWSEGRASTSRVDGRGGESSTGNTLVCGRSSYHNGYAMSATLQKPDWVEARAYQRRAIASWLDNGGHGILQMATGTGKTVTALQAATELAQRLDNRLALFIAVPYQHLVDQWAEDLDDFGTQPVLAYQSRKQWQEQLERELVEFNMGSRSSVVVITTHDTFAMEPFQAAIDRVSGVERMLIADEVHHLGAPHRRDALPESIKLRLGLSATPKRWYDDEGTADLFDYFGGVVFEYGLEQAIENDDLAEYYYVPHVVELTPDETKQYMALSRAIGKLISKVEGDLSDADLQGHQELKQLLFKRARLIGTAANKLERLESLLSQTEQVKHTLVYCGDGSVDDSVSGETKRHVDATVTRLRDNLDINAHRFTARENQATREELLTEFERGDLDALVAIRCLDEGIDVPATQTAYILASSSNPRQFVQRRGRILRTHPGKEYAVIHDFITIPQTEIDPTLLDDDQFNAERNLLRKELERVATFAGAARNHPDADIQGIPSSSGPFSLQELKRQYNLLQM</sequence>
<dbReference type="InterPro" id="IPR006935">
    <property type="entry name" value="Helicase/UvrB_N"/>
</dbReference>
<keyword evidence="8" id="KW-1185">Reference proteome</keyword>
<dbReference type="GO" id="GO:0005524">
    <property type="term" value="F:ATP binding"/>
    <property type="evidence" value="ECO:0007669"/>
    <property type="project" value="UniProtKB-KW"/>
</dbReference>
<geneLocation type="plasmid" evidence="7 8">
    <name>pHTIA</name>
</geneLocation>
<dbReference type="Proteomes" id="UP000015381">
    <property type="component" value="Plasmid pHTIA"/>
</dbReference>
<keyword evidence="3" id="KW-0347">Helicase</keyword>
<dbReference type="PANTHER" id="PTHR11274:SF0">
    <property type="entry name" value="GENERAL TRANSCRIPTION AND DNA REPAIR FACTOR IIH HELICASE SUBUNIT XPB"/>
    <property type="match status" value="1"/>
</dbReference>
<dbReference type="GO" id="GO:0016787">
    <property type="term" value="F:hydrolase activity"/>
    <property type="evidence" value="ECO:0007669"/>
    <property type="project" value="UniProtKB-KW"/>
</dbReference>
<dbReference type="InterPro" id="IPR050615">
    <property type="entry name" value="ATP-dep_DNA_Helicase"/>
</dbReference>
<evidence type="ECO:0000313" key="8">
    <source>
        <dbReference type="Proteomes" id="UP000015381"/>
    </source>
</evidence>
<dbReference type="HOGENOM" id="CLU_024175_0_0_2"/>
<dbReference type="KEGG" id="hti:HTIA_p2926"/>
<dbReference type="GO" id="GO:0140097">
    <property type="term" value="F:catalytic activity, acting on DNA"/>
    <property type="evidence" value="ECO:0007669"/>
    <property type="project" value="UniProtKB-ARBA"/>
</dbReference>
<dbReference type="Pfam" id="PF04851">
    <property type="entry name" value="ResIII"/>
    <property type="match status" value="1"/>
</dbReference>
<keyword evidence="1" id="KW-0547">Nucleotide-binding</keyword>
<dbReference type="CDD" id="cd17926">
    <property type="entry name" value="DEXHc_RE"/>
    <property type="match status" value="1"/>
</dbReference>
<gene>
    <name evidence="7" type="ORF">HTIA_p2926</name>
</gene>
<dbReference type="Pfam" id="PF00271">
    <property type="entry name" value="Helicase_C"/>
    <property type="match status" value="1"/>
</dbReference>
<evidence type="ECO:0000256" key="1">
    <source>
        <dbReference type="ARBA" id="ARBA00022741"/>
    </source>
</evidence>
<accession>S6D2K7</accession>
<evidence type="ECO:0000256" key="4">
    <source>
        <dbReference type="ARBA" id="ARBA00022840"/>
    </source>
</evidence>
<organism evidence="7 8">
    <name type="scientific">Halorhabdus tiamatea SARL4B</name>
    <dbReference type="NCBI Taxonomy" id="1033806"/>
    <lineage>
        <taxon>Archaea</taxon>
        <taxon>Methanobacteriati</taxon>
        <taxon>Methanobacteriota</taxon>
        <taxon>Stenosarchaea group</taxon>
        <taxon>Halobacteria</taxon>
        <taxon>Halobacteriales</taxon>
        <taxon>Haloarculaceae</taxon>
        <taxon>Halorhabdus</taxon>
    </lineage>
</organism>
<dbReference type="EMBL" id="HF571521">
    <property type="protein sequence ID" value="CCQ35028.1"/>
    <property type="molecule type" value="Genomic_DNA"/>
</dbReference>
<evidence type="ECO:0000256" key="3">
    <source>
        <dbReference type="ARBA" id="ARBA00022806"/>
    </source>
</evidence>
<dbReference type="SMART" id="SM00487">
    <property type="entry name" value="DEXDc"/>
    <property type="match status" value="1"/>
</dbReference>
<dbReference type="SUPFAM" id="SSF52540">
    <property type="entry name" value="P-loop containing nucleoside triphosphate hydrolases"/>
    <property type="match status" value="1"/>
</dbReference>
<dbReference type="PROSITE" id="PS51192">
    <property type="entry name" value="HELICASE_ATP_BIND_1"/>
    <property type="match status" value="1"/>
</dbReference>
<dbReference type="InterPro" id="IPR027417">
    <property type="entry name" value="P-loop_NTPase"/>
</dbReference>
<dbReference type="GO" id="GO:0003677">
    <property type="term" value="F:DNA binding"/>
    <property type="evidence" value="ECO:0007669"/>
    <property type="project" value="InterPro"/>
</dbReference>
<keyword evidence="4" id="KW-0067">ATP-binding</keyword>
<dbReference type="InterPro" id="IPR001650">
    <property type="entry name" value="Helicase_C-like"/>
</dbReference>